<reference evidence="3 4" key="1">
    <citation type="journal article" date="2013" name="Curr. Biol.">
        <title>The Genome of the Foraminiferan Reticulomyxa filosa.</title>
        <authorList>
            <person name="Glockner G."/>
            <person name="Hulsmann N."/>
            <person name="Schleicher M."/>
            <person name="Noegel A.A."/>
            <person name="Eichinger L."/>
            <person name="Gallinger C."/>
            <person name="Pawlowski J."/>
            <person name="Sierra R."/>
            <person name="Euteneuer U."/>
            <person name="Pillet L."/>
            <person name="Moustafa A."/>
            <person name="Platzer M."/>
            <person name="Groth M."/>
            <person name="Szafranski K."/>
            <person name="Schliwa M."/>
        </authorList>
    </citation>
    <scope>NUCLEOTIDE SEQUENCE [LARGE SCALE GENOMIC DNA]</scope>
</reference>
<dbReference type="Pfam" id="PF01344">
    <property type="entry name" value="Kelch_1"/>
    <property type="match status" value="1"/>
</dbReference>
<sequence>MGNQNTIPFQSLMNLPNQFSESQCMLHKYELLVCGGYLQRNCYSYHTIKKEYKFICKYPSNVKVFGHCVVKLVNDNNNNNKDKNEITLLSFGGYSKHTLMMKYVSVWSNDNENNNDSEMNKSKQVQKSNDYNKWIPFTDNHNDPINIGRDEDNYWGVRAVIGGSGNNLLFITYLQNNISVFDLNKFQFIKHDTLLTDSWIQYHCFVSKPENGQEINEEKKKKTGLSIEYDEDNNTFQFHQLPVCDDIASFHHYAYVYINDVILFFGGSNGYGTVSKSVHKYSIRENKWMTFQNALPSPLCTCTAILSEDSKYVYIIGGSNGQEHMSTHMKTKVSKWLNAEMNKGIELKVKEEKENETDKTVKKRTSVLSIEFELELYKKEEKRKWTKWWKERSEIDKEEIISKFEQLSTNDFESWLLLQSKWKHDLNNENIVAIYAAIESYIDYHSTDKEKIKKWMKWWDEREQKDKTEIIEKFKTMSNEQFRVWLLNECKCKYEITKNDIVSIEAFLNLTAINQNNKEKEVNQLSLFYAYVILDERKKSIKMKELTFEELLRQSHSCLEWKDFQKMRNDNLKIELTDMKDNIIESDEAVKKEFESNEPTFKIIWTSCQQPVILGKTKTIKNAFVIIIAISEYGNNEWKNLKNVKEKDIQNFKQLFGQELNYEIVCTPSSKMTKSDVDEFMDQIKISFKLRTNNNKYDGLIVIICGHGDSGNMLVASDGKYVSIDKIRSSFNCHEMESFKDFPKIFIIDICRGENIPKAHEIAMRGNEISYGHNDDGFLIIWSTTKGHRVADLSLFSECMKNTVTTKYKNSYPFKQMLHDIRTEIRKKKCSEWYCVESQDTTDYDIIFKQRESEQNPCGSLI</sequence>
<dbReference type="EMBL" id="ASPP01010649">
    <property type="protein sequence ID" value="ETO22535.1"/>
    <property type="molecule type" value="Genomic_DNA"/>
</dbReference>
<accession>X6N8C8</accession>
<dbReference type="InterPro" id="IPR006652">
    <property type="entry name" value="Kelch_1"/>
</dbReference>
<dbReference type="Gene3D" id="2.120.10.80">
    <property type="entry name" value="Kelch-type beta propeller"/>
    <property type="match status" value="1"/>
</dbReference>
<dbReference type="InterPro" id="IPR001309">
    <property type="entry name" value="Pept_C14_p20"/>
</dbReference>
<evidence type="ECO:0000313" key="3">
    <source>
        <dbReference type="EMBL" id="ETO22535.1"/>
    </source>
</evidence>
<name>X6N8C8_RETFI</name>
<dbReference type="InterPro" id="IPR052039">
    <property type="entry name" value="Caspase-related_regulators"/>
</dbReference>
<dbReference type="SUPFAM" id="SSF117281">
    <property type="entry name" value="Kelch motif"/>
    <property type="match status" value="1"/>
</dbReference>
<dbReference type="InterPro" id="IPR011600">
    <property type="entry name" value="Pept_C14_caspase"/>
</dbReference>
<evidence type="ECO:0000256" key="1">
    <source>
        <dbReference type="ARBA" id="ARBA00010134"/>
    </source>
</evidence>
<dbReference type="PROSITE" id="PS50208">
    <property type="entry name" value="CASPASE_P20"/>
    <property type="match status" value="1"/>
</dbReference>
<feature type="domain" description="Caspase family p20" evidence="2">
    <location>
        <begin position="678"/>
        <end position="755"/>
    </location>
</feature>
<proteinExistence type="inferred from homology"/>
<dbReference type="PANTHER" id="PTHR22576">
    <property type="entry name" value="MUCOSA ASSOCIATED LYMPHOID TISSUE LYMPHOMA TRANSLOCATION PROTEIN 1/PARACASPASE"/>
    <property type="match status" value="1"/>
</dbReference>
<dbReference type="Gene3D" id="3.40.50.1460">
    <property type="match status" value="1"/>
</dbReference>
<evidence type="ECO:0000313" key="4">
    <source>
        <dbReference type="Proteomes" id="UP000023152"/>
    </source>
</evidence>
<organism evidence="3 4">
    <name type="scientific">Reticulomyxa filosa</name>
    <dbReference type="NCBI Taxonomy" id="46433"/>
    <lineage>
        <taxon>Eukaryota</taxon>
        <taxon>Sar</taxon>
        <taxon>Rhizaria</taxon>
        <taxon>Retaria</taxon>
        <taxon>Foraminifera</taxon>
        <taxon>Monothalamids</taxon>
        <taxon>Reticulomyxidae</taxon>
        <taxon>Reticulomyxa</taxon>
    </lineage>
</organism>
<protein>
    <submittedName>
        <fullName evidence="3">Caspase-3</fullName>
    </submittedName>
</protein>
<dbReference type="SMART" id="SM00115">
    <property type="entry name" value="CASc"/>
    <property type="match status" value="1"/>
</dbReference>
<comment type="similarity">
    <text evidence="1">Belongs to the peptidase C14A family.</text>
</comment>
<comment type="caution">
    <text evidence="3">The sequence shown here is derived from an EMBL/GenBank/DDBJ whole genome shotgun (WGS) entry which is preliminary data.</text>
</comment>
<dbReference type="GO" id="GO:0004197">
    <property type="term" value="F:cysteine-type endopeptidase activity"/>
    <property type="evidence" value="ECO:0007669"/>
    <property type="project" value="InterPro"/>
</dbReference>
<keyword evidence="4" id="KW-1185">Reference proteome</keyword>
<dbReference type="InterPro" id="IPR015917">
    <property type="entry name" value="Pept_C14A"/>
</dbReference>
<dbReference type="InterPro" id="IPR029030">
    <property type="entry name" value="Caspase-like_dom_sf"/>
</dbReference>
<dbReference type="GO" id="GO:0006508">
    <property type="term" value="P:proteolysis"/>
    <property type="evidence" value="ECO:0007669"/>
    <property type="project" value="InterPro"/>
</dbReference>
<dbReference type="PANTHER" id="PTHR22576:SF41">
    <property type="entry name" value="CASPASE 14, APOPTOSIS-RELATED CYSTEINE PEPTIDASE"/>
    <property type="match status" value="1"/>
</dbReference>
<dbReference type="AlphaFoldDB" id="X6N8C8"/>
<dbReference type="SUPFAM" id="SSF52129">
    <property type="entry name" value="Caspase-like"/>
    <property type="match status" value="1"/>
</dbReference>
<dbReference type="InterPro" id="IPR015915">
    <property type="entry name" value="Kelch-typ_b-propeller"/>
</dbReference>
<dbReference type="Proteomes" id="UP000023152">
    <property type="component" value="Unassembled WGS sequence"/>
</dbReference>
<gene>
    <name evidence="3" type="ORF">RFI_14666</name>
</gene>
<dbReference type="Pfam" id="PF00656">
    <property type="entry name" value="Peptidase_C14"/>
    <property type="match status" value="1"/>
</dbReference>
<evidence type="ECO:0000259" key="2">
    <source>
        <dbReference type="PROSITE" id="PS50208"/>
    </source>
</evidence>